<dbReference type="PANTHER" id="PTHR21505:SF8">
    <property type="entry name" value="DPT-YFP REPRESSOR BY OVEREXPRESSION, ISOFORM D-RELATED"/>
    <property type="match status" value="1"/>
</dbReference>
<keyword evidence="3" id="KW-1185">Reference proteome</keyword>
<dbReference type="SMART" id="SM00595">
    <property type="entry name" value="MADF"/>
    <property type="match status" value="1"/>
</dbReference>
<dbReference type="Pfam" id="PF10545">
    <property type="entry name" value="MADF_DNA_bdg"/>
    <property type="match status" value="1"/>
</dbReference>
<comment type="caution">
    <text evidence="2">The sequence shown here is derived from an EMBL/GenBank/DDBJ whole genome shotgun (WGS) entry which is preliminary data.</text>
</comment>
<proteinExistence type="predicted"/>
<evidence type="ECO:0000313" key="3">
    <source>
        <dbReference type="Proteomes" id="UP001497472"/>
    </source>
</evidence>
<feature type="domain" description="MADF" evidence="1">
    <location>
        <begin position="16"/>
        <end position="114"/>
    </location>
</feature>
<reference evidence="2 3" key="1">
    <citation type="submission" date="2023-11" db="EMBL/GenBank/DDBJ databases">
        <authorList>
            <person name="Okamura Y."/>
        </authorList>
    </citation>
    <scope>NUCLEOTIDE SEQUENCE [LARGE SCALE GENOMIC DNA]</scope>
</reference>
<gene>
    <name evidence="2" type="ORF">LNINA_LOCUS9917</name>
</gene>
<dbReference type="Proteomes" id="UP001497472">
    <property type="component" value="Unassembled WGS sequence"/>
</dbReference>
<dbReference type="PROSITE" id="PS51029">
    <property type="entry name" value="MADF"/>
    <property type="match status" value="1"/>
</dbReference>
<name>A0AAV1JRJ8_9NEOP</name>
<dbReference type="AlphaFoldDB" id="A0AAV1JRJ8"/>
<organism evidence="2 3">
    <name type="scientific">Leptosia nina</name>
    <dbReference type="NCBI Taxonomy" id="320188"/>
    <lineage>
        <taxon>Eukaryota</taxon>
        <taxon>Metazoa</taxon>
        <taxon>Ecdysozoa</taxon>
        <taxon>Arthropoda</taxon>
        <taxon>Hexapoda</taxon>
        <taxon>Insecta</taxon>
        <taxon>Pterygota</taxon>
        <taxon>Neoptera</taxon>
        <taxon>Endopterygota</taxon>
        <taxon>Lepidoptera</taxon>
        <taxon>Glossata</taxon>
        <taxon>Ditrysia</taxon>
        <taxon>Papilionoidea</taxon>
        <taxon>Pieridae</taxon>
        <taxon>Pierinae</taxon>
        <taxon>Leptosia</taxon>
    </lineage>
</organism>
<dbReference type="PANTHER" id="PTHR21505">
    <property type="entry name" value="MADF DOMAIN-CONTAINING PROTEIN-RELATED"/>
    <property type="match status" value="1"/>
</dbReference>
<sequence length="238" mass="27924">MADTNLPLFPRDLLKRFILLYKESRCLWDRQCQAYKRKKARQEAVSRLTKLVREYDATVTRVHVLRKIESIRSCVRREYRKVQSSKWKAKSPSEIYTPTLWYYNLLSFAFEDSNDCKMKTEVEQEDPPSEDEPETIDDTYDHNVETYMNYVPNAVEEVTPSPPPKRIEDDKKRHCTEVDDEYDAIGINVAAKLRSLPPNMRIRAEKLINDVLFQAQTNTLTATTYLCTSDPIKTDMII</sequence>
<evidence type="ECO:0000259" key="1">
    <source>
        <dbReference type="PROSITE" id="PS51029"/>
    </source>
</evidence>
<dbReference type="EMBL" id="CAVLEF010000088">
    <property type="protein sequence ID" value="CAK1550716.1"/>
    <property type="molecule type" value="Genomic_DNA"/>
</dbReference>
<evidence type="ECO:0000313" key="2">
    <source>
        <dbReference type="EMBL" id="CAK1550716.1"/>
    </source>
</evidence>
<protein>
    <recommendedName>
        <fullName evidence="1">MADF domain-containing protein</fullName>
    </recommendedName>
</protein>
<dbReference type="InterPro" id="IPR006578">
    <property type="entry name" value="MADF-dom"/>
</dbReference>
<accession>A0AAV1JRJ8</accession>